<sequence length="48" mass="5494">MVVKVYGPHCASAKRVLVCLIEKEIEFEVVPINVLEGEHKNPEYLKLQ</sequence>
<gene>
    <name evidence="2" type="ORF">L195_g029268</name>
</gene>
<dbReference type="Pfam" id="PF02798">
    <property type="entry name" value="GST_N"/>
    <property type="match status" value="1"/>
</dbReference>
<dbReference type="SUPFAM" id="SSF52833">
    <property type="entry name" value="Thioredoxin-like"/>
    <property type="match status" value="1"/>
</dbReference>
<dbReference type="EMBL" id="ASHM01025938">
    <property type="protein sequence ID" value="PNX73368.1"/>
    <property type="molecule type" value="Genomic_DNA"/>
</dbReference>
<dbReference type="InterPro" id="IPR036249">
    <property type="entry name" value="Thioredoxin-like_sf"/>
</dbReference>
<reference evidence="2 3" key="1">
    <citation type="journal article" date="2014" name="Am. J. Bot.">
        <title>Genome assembly and annotation for red clover (Trifolium pratense; Fabaceae).</title>
        <authorList>
            <person name="Istvanek J."/>
            <person name="Jaros M."/>
            <person name="Krenek A."/>
            <person name="Repkova J."/>
        </authorList>
    </citation>
    <scope>NUCLEOTIDE SEQUENCE [LARGE SCALE GENOMIC DNA]</scope>
    <source>
        <strain evidence="3">cv. Tatra</strain>
        <tissue evidence="2">Young leaves</tissue>
    </source>
</reference>
<dbReference type="Gene3D" id="3.40.30.10">
    <property type="entry name" value="Glutaredoxin"/>
    <property type="match status" value="1"/>
</dbReference>
<feature type="non-terminal residue" evidence="2">
    <location>
        <position position="48"/>
    </location>
</feature>
<dbReference type="ExpressionAtlas" id="A0A2K3L4B4">
    <property type="expression patterns" value="baseline"/>
</dbReference>
<dbReference type="Proteomes" id="UP000236291">
    <property type="component" value="Unassembled WGS sequence"/>
</dbReference>
<organism evidence="2 3">
    <name type="scientific">Trifolium pratense</name>
    <name type="common">Red clover</name>
    <dbReference type="NCBI Taxonomy" id="57577"/>
    <lineage>
        <taxon>Eukaryota</taxon>
        <taxon>Viridiplantae</taxon>
        <taxon>Streptophyta</taxon>
        <taxon>Embryophyta</taxon>
        <taxon>Tracheophyta</taxon>
        <taxon>Spermatophyta</taxon>
        <taxon>Magnoliopsida</taxon>
        <taxon>eudicotyledons</taxon>
        <taxon>Gunneridae</taxon>
        <taxon>Pentapetalae</taxon>
        <taxon>rosids</taxon>
        <taxon>fabids</taxon>
        <taxon>Fabales</taxon>
        <taxon>Fabaceae</taxon>
        <taxon>Papilionoideae</taxon>
        <taxon>50 kb inversion clade</taxon>
        <taxon>NPAAA clade</taxon>
        <taxon>Hologalegina</taxon>
        <taxon>IRL clade</taxon>
        <taxon>Trifolieae</taxon>
        <taxon>Trifolium</taxon>
    </lineage>
</organism>
<evidence type="ECO:0000313" key="3">
    <source>
        <dbReference type="Proteomes" id="UP000236291"/>
    </source>
</evidence>
<feature type="domain" description="GST N-terminal" evidence="1">
    <location>
        <begin position="2"/>
        <end position="47"/>
    </location>
</feature>
<dbReference type="AlphaFoldDB" id="A0A2K3L4B4"/>
<comment type="caution">
    <text evidence="2">The sequence shown here is derived from an EMBL/GenBank/DDBJ whole genome shotgun (WGS) entry which is preliminary data.</text>
</comment>
<accession>A0A2K3L4B4</accession>
<evidence type="ECO:0000313" key="2">
    <source>
        <dbReference type="EMBL" id="PNX73368.1"/>
    </source>
</evidence>
<name>A0A2K3L4B4_TRIPR</name>
<protein>
    <submittedName>
        <fullName evidence="2">Glutathione S-transferase f9-like protein</fullName>
    </submittedName>
</protein>
<dbReference type="InterPro" id="IPR004045">
    <property type="entry name" value="Glutathione_S-Trfase_N"/>
</dbReference>
<dbReference type="GO" id="GO:0016740">
    <property type="term" value="F:transferase activity"/>
    <property type="evidence" value="ECO:0007669"/>
    <property type="project" value="UniProtKB-KW"/>
</dbReference>
<reference evidence="2 3" key="2">
    <citation type="journal article" date="2017" name="Front. Plant Sci.">
        <title>Gene Classification and Mining of Molecular Markers Useful in Red Clover (Trifolium pratense) Breeding.</title>
        <authorList>
            <person name="Istvanek J."/>
            <person name="Dluhosova J."/>
            <person name="Dluhos P."/>
            <person name="Patkova L."/>
            <person name="Nedelnik J."/>
            <person name="Repkova J."/>
        </authorList>
    </citation>
    <scope>NUCLEOTIDE SEQUENCE [LARGE SCALE GENOMIC DNA]</scope>
    <source>
        <strain evidence="3">cv. Tatra</strain>
        <tissue evidence="2">Young leaves</tissue>
    </source>
</reference>
<evidence type="ECO:0000259" key="1">
    <source>
        <dbReference type="Pfam" id="PF02798"/>
    </source>
</evidence>
<keyword evidence="2" id="KW-0808">Transferase</keyword>
<proteinExistence type="predicted"/>